<sequence>MDHLAALNPETIVYVFCNPATLVRDAEKLIQAGYKLQKAAMIDMFPHTGHLESISLFTK</sequence>
<keyword evidence="6" id="KW-1185">Reference proteome</keyword>
<dbReference type="InterPro" id="IPR030391">
    <property type="entry name" value="MeTrfase_TrmA_CS"/>
</dbReference>
<feature type="active site" description="Nucleophile" evidence="4">
    <location>
        <position position="17"/>
    </location>
</feature>
<dbReference type="SUPFAM" id="SSF53335">
    <property type="entry name" value="S-adenosyl-L-methionine-dependent methyltransferases"/>
    <property type="match status" value="1"/>
</dbReference>
<organism evidence="5 6">
    <name type="scientific">Actinobacillus ureae ATCC 25976</name>
    <dbReference type="NCBI Taxonomy" id="887324"/>
    <lineage>
        <taxon>Bacteria</taxon>
        <taxon>Pseudomonadati</taxon>
        <taxon>Pseudomonadota</taxon>
        <taxon>Gammaproteobacteria</taxon>
        <taxon>Pasteurellales</taxon>
        <taxon>Pasteurellaceae</taxon>
        <taxon>Actinobacillus</taxon>
    </lineage>
</organism>
<evidence type="ECO:0000313" key="5">
    <source>
        <dbReference type="EMBL" id="EFX91348.1"/>
    </source>
</evidence>
<dbReference type="InterPro" id="IPR029063">
    <property type="entry name" value="SAM-dependent_MTases_sf"/>
</dbReference>
<evidence type="ECO:0000256" key="1">
    <source>
        <dbReference type="ARBA" id="ARBA00022603"/>
    </source>
</evidence>
<proteinExistence type="inferred from homology"/>
<dbReference type="HOGENOM" id="CLU_2949865_0_0_6"/>
<gene>
    <name evidence="5" type="ORF">HMPREF0027_1596</name>
</gene>
<dbReference type="GO" id="GO:0070041">
    <property type="term" value="F:rRNA (uridine-C5-)-methyltransferase activity"/>
    <property type="evidence" value="ECO:0007669"/>
    <property type="project" value="TreeGrafter"/>
</dbReference>
<dbReference type="Proteomes" id="UP000005467">
    <property type="component" value="Unassembled WGS sequence"/>
</dbReference>
<dbReference type="GO" id="GO:0070475">
    <property type="term" value="P:rRNA base methylation"/>
    <property type="evidence" value="ECO:0007669"/>
    <property type="project" value="TreeGrafter"/>
</dbReference>
<dbReference type="PROSITE" id="PS01231">
    <property type="entry name" value="TRMA_2"/>
    <property type="match status" value="1"/>
</dbReference>
<evidence type="ECO:0000313" key="6">
    <source>
        <dbReference type="Proteomes" id="UP000005467"/>
    </source>
</evidence>
<evidence type="ECO:0000256" key="2">
    <source>
        <dbReference type="ARBA" id="ARBA00022679"/>
    </source>
</evidence>
<reference evidence="5 6" key="1">
    <citation type="submission" date="2011-01" db="EMBL/GenBank/DDBJ databases">
        <authorList>
            <person name="Muzny D."/>
            <person name="Qin X."/>
            <person name="Deng J."/>
            <person name="Jiang H."/>
            <person name="Liu Y."/>
            <person name="Qu J."/>
            <person name="Song X.-Z."/>
            <person name="Zhang L."/>
            <person name="Thornton R."/>
            <person name="Coyle M."/>
            <person name="Francisco L."/>
            <person name="Jackson L."/>
            <person name="Javaid M."/>
            <person name="Korchina V."/>
            <person name="Kovar C."/>
            <person name="Mata R."/>
            <person name="Mathew T."/>
            <person name="Ngo R."/>
            <person name="Nguyen L."/>
            <person name="Nguyen N."/>
            <person name="Okwuonu G."/>
            <person name="Ongeri F."/>
            <person name="Pham C."/>
            <person name="Simmons D."/>
            <person name="Wilczek-Boney K."/>
            <person name="Hale W."/>
            <person name="Jakkamsetti A."/>
            <person name="Pham P."/>
            <person name="Ruth R."/>
            <person name="San Lucas F."/>
            <person name="Warren J."/>
            <person name="Zhang J."/>
            <person name="Zhao Z."/>
            <person name="Zhou C."/>
            <person name="Zhu D."/>
            <person name="Lee S."/>
            <person name="Bess C."/>
            <person name="Blankenburg K."/>
            <person name="Forbes L."/>
            <person name="Fu Q."/>
            <person name="Gubbala S."/>
            <person name="Hirani K."/>
            <person name="Jayaseelan J.C."/>
            <person name="Lara F."/>
            <person name="Munidasa M."/>
            <person name="Palculict T."/>
            <person name="Patil S."/>
            <person name="Pu L.-L."/>
            <person name="Saada N."/>
            <person name="Tang L."/>
            <person name="Weissenberger G."/>
            <person name="Zhu Y."/>
            <person name="Hemphill L."/>
            <person name="Shang Y."/>
            <person name="Youmans B."/>
            <person name="Ayvaz T."/>
            <person name="Ross M."/>
            <person name="Santibanez J."/>
            <person name="Aqrawi P."/>
            <person name="Gross S."/>
            <person name="Joshi V."/>
            <person name="Fowler G."/>
            <person name="Nazareth L."/>
            <person name="Reid J."/>
            <person name="Worley K."/>
            <person name="Petrosino J."/>
            <person name="Highlander S."/>
            <person name="Gibbs R."/>
        </authorList>
    </citation>
    <scope>NUCLEOTIDE SEQUENCE [LARGE SCALE GENOMIC DNA]</scope>
    <source>
        <strain evidence="5 6">ATCC 25976</strain>
    </source>
</reference>
<comment type="caution">
    <text evidence="4">Lacks conserved residue(s) required for the propagation of feature annotation.</text>
</comment>
<dbReference type="Gene3D" id="3.40.50.150">
    <property type="entry name" value="Vaccinia Virus protein VP39"/>
    <property type="match status" value="1"/>
</dbReference>
<keyword evidence="2 4" id="KW-0808">Transferase</keyword>
<evidence type="ECO:0000256" key="3">
    <source>
        <dbReference type="ARBA" id="ARBA00022691"/>
    </source>
</evidence>
<dbReference type="EMBL" id="AEVG01000111">
    <property type="protein sequence ID" value="EFX91348.1"/>
    <property type="molecule type" value="Genomic_DNA"/>
</dbReference>
<dbReference type="AlphaFoldDB" id="E8KIC9"/>
<dbReference type="InterPro" id="IPR010280">
    <property type="entry name" value="U5_MeTrfase_fam"/>
</dbReference>
<dbReference type="PROSITE" id="PS51687">
    <property type="entry name" value="SAM_MT_RNA_M5U"/>
    <property type="match status" value="1"/>
</dbReference>
<evidence type="ECO:0000256" key="4">
    <source>
        <dbReference type="PROSITE-ProRule" id="PRU01024"/>
    </source>
</evidence>
<keyword evidence="3 4" id="KW-0949">S-adenosyl-L-methionine</keyword>
<comment type="caution">
    <text evidence="5">The sequence shown here is derived from an EMBL/GenBank/DDBJ whole genome shotgun (WGS) entry which is preliminary data.</text>
</comment>
<dbReference type="PANTHER" id="PTHR11061:SF49">
    <property type="entry name" value="23S RRNA (URACIL(1939)-C(5))-METHYLTRANSFERASE RLMD"/>
    <property type="match status" value="1"/>
</dbReference>
<dbReference type="PANTHER" id="PTHR11061">
    <property type="entry name" value="RNA M5U METHYLTRANSFERASE"/>
    <property type="match status" value="1"/>
</dbReference>
<name>E8KIC9_9PAST</name>
<accession>E8KIC9</accession>
<comment type="similarity">
    <text evidence="4">Belongs to the class I-like SAM-binding methyltransferase superfamily. RNA M5U methyltransferase family.</text>
</comment>
<keyword evidence="1 4" id="KW-0489">Methyltransferase</keyword>
<protein>
    <submittedName>
        <fullName evidence="5">Uncharacterized protein</fullName>
    </submittedName>
</protein>
<dbReference type="Pfam" id="PF05958">
    <property type="entry name" value="tRNA_U5-meth_tr"/>
    <property type="match status" value="1"/>
</dbReference>